<evidence type="ECO:0000256" key="5">
    <source>
        <dbReference type="ARBA" id="ARBA00023157"/>
    </source>
</evidence>
<evidence type="ECO:0000256" key="6">
    <source>
        <dbReference type="SAM" id="SignalP"/>
    </source>
</evidence>
<dbReference type="GO" id="GO:0008236">
    <property type="term" value="F:serine-type peptidase activity"/>
    <property type="evidence" value="ECO:0007669"/>
    <property type="project" value="UniProtKB-KW"/>
</dbReference>
<keyword evidence="5" id="KW-1015">Disulfide bond</keyword>
<reference evidence="8 9" key="1">
    <citation type="journal article" date="2024" name="bioRxiv">
        <title>A reference genome for Trichogramma kaykai: A tiny desert-dwelling parasitoid wasp with competing sex-ratio distorters.</title>
        <authorList>
            <person name="Culotta J."/>
            <person name="Lindsey A.R."/>
        </authorList>
    </citation>
    <scope>NUCLEOTIDE SEQUENCE [LARGE SCALE GENOMIC DNA]</scope>
    <source>
        <strain evidence="8 9">KSX58</strain>
    </source>
</reference>
<dbReference type="InterPro" id="IPR001254">
    <property type="entry name" value="Trypsin_dom"/>
</dbReference>
<keyword evidence="6" id="KW-0732">Signal</keyword>
<dbReference type="InterPro" id="IPR018114">
    <property type="entry name" value="TRYPSIN_HIS"/>
</dbReference>
<protein>
    <recommendedName>
        <fullName evidence="7">Peptidase S1 domain-containing protein</fullName>
    </recommendedName>
</protein>
<evidence type="ECO:0000313" key="8">
    <source>
        <dbReference type="EMBL" id="KAL3405602.1"/>
    </source>
</evidence>
<dbReference type="PRINTS" id="PR00722">
    <property type="entry name" value="CHYMOTRYPSIN"/>
</dbReference>
<evidence type="ECO:0000259" key="7">
    <source>
        <dbReference type="PROSITE" id="PS50240"/>
    </source>
</evidence>
<evidence type="ECO:0000256" key="2">
    <source>
        <dbReference type="ARBA" id="ARBA00022670"/>
    </source>
</evidence>
<sequence>MNFAGFFLSTLLLFFIFQSNGVQGILNGNPAGQEVADYQVSVQDFRGRNICGGGLLTPLIAITAAHCVTDGEGKILRMKLQVFTGATDLTSTQGVTTRVDKIFISKHFERKETSGRSYHKADIALLRLKHPASNAARFLYVDESPPTVDVPQPQQGLVAGYGAARVELVRDRDTGEEYWRGDSNTQLRSMRQTTLRDRTCQRTYGLGARDHAVFCAQVPPYGLRVPKGVCMGDHGSPLVIRDREILGIHSNGPEDCNELYTPSLYTRVEPYRSLIRHALQNSAGEHHRVYKYDKGSDRYYDTRPLD</sequence>
<keyword evidence="9" id="KW-1185">Reference proteome</keyword>
<comment type="caution">
    <text evidence="8">The sequence shown here is derived from an EMBL/GenBank/DDBJ whole genome shotgun (WGS) entry which is preliminary data.</text>
</comment>
<dbReference type="InterPro" id="IPR043504">
    <property type="entry name" value="Peptidase_S1_PA_chymotrypsin"/>
</dbReference>
<organism evidence="8 9">
    <name type="scientific">Trichogramma kaykai</name>
    <dbReference type="NCBI Taxonomy" id="54128"/>
    <lineage>
        <taxon>Eukaryota</taxon>
        <taxon>Metazoa</taxon>
        <taxon>Ecdysozoa</taxon>
        <taxon>Arthropoda</taxon>
        <taxon>Hexapoda</taxon>
        <taxon>Insecta</taxon>
        <taxon>Pterygota</taxon>
        <taxon>Neoptera</taxon>
        <taxon>Endopterygota</taxon>
        <taxon>Hymenoptera</taxon>
        <taxon>Apocrita</taxon>
        <taxon>Proctotrupomorpha</taxon>
        <taxon>Chalcidoidea</taxon>
        <taxon>Trichogrammatidae</taxon>
        <taxon>Trichogramma</taxon>
    </lineage>
</organism>
<gene>
    <name evidence="8" type="ORF">TKK_001977</name>
</gene>
<proteinExistence type="inferred from homology"/>
<keyword evidence="3" id="KW-0378">Hydrolase</keyword>
<evidence type="ECO:0000256" key="4">
    <source>
        <dbReference type="ARBA" id="ARBA00022825"/>
    </source>
</evidence>
<dbReference type="PROSITE" id="PS50240">
    <property type="entry name" value="TRYPSIN_DOM"/>
    <property type="match status" value="1"/>
</dbReference>
<dbReference type="PANTHER" id="PTHR24276">
    <property type="entry name" value="POLYSERASE-RELATED"/>
    <property type="match status" value="1"/>
</dbReference>
<dbReference type="EMBL" id="JBJJXI010000020">
    <property type="protein sequence ID" value="KAL3405602.1"/>
    <property type="molecule type" value="Genomic_DNA"/>
</dbReference>
<comment type="similarity">
    <text evidence="1">Belongs to the peptidase S1 family.</text>
</comment>
<feature type="signal peptide" evidence="6">
    <location>
        <begin position="1"/>
        <end position="24"/>
    </location>
</feature>
<name>A0ABD2XK66_9HYME</name>
<dbReference type="Proteomes" id="UP001627154">
    <property type="component" value="Unassembled WGS sequence"/>
</dbReference>
<accession>A0ABD2XK66</accession>
<dbReference type="PROSITE" id="PS00134">
    <property type="entry name" value="TRYPSIN_HIS"/>
    <property type="match status" value="1"/>
</dbReference>
<evidence type="ECO:0000256" key="1">
    <source>
        <dbReference type="ARBA" id="ARBA00007664"/>
    </source>
</evidence>
<dbReference type="InterPro" id="IPR009003">
    <property type="entry name" value="Peptidase_S1_PA"/>
</dbReference>
<feature type="domain" description="Peptidase S1" evidence="7">
    <location>
        <begin position="25"/>
        <end position="280"/>
    </location>
</feature>
<dbReference type="SUPFAM" id="SSF50494">
    <property type="entry name" value="Trypsin-like serine proteases"/>
    <property type="match status" value="1"/>
</dbReference>
<dbReference type="AlphaFoldDB" id="A0ABD2XK66"/>
<dbReference type="SMART" id="SM00020">
    <property type="entry name" value="Tryp_SPc"/>
    <property type="match status" value="1"/>
</dbReference>
<dbReference type="InterPro" id="IPR050430">
    <property type="entry name" value="Peptidase_S1"/>
</dbReference>
<evidence type="ECO:0000313" key="9">
    <source>
        <dbReference type="Proteomes" id="UP001627154"/>
    </source>
</evidence>
<keyword evidence="2" id="KW-0645">Protease</keyword>
<dbReference type="InterPro" id="IPR001314">
    <property type="entry name" value="Peptidase_S1A"/>
</dbReference>
<dbReference type="Pfam" id="PF00089">
    <property type="entry name" value="Trypsin"/>
    <property type="match status" value="1"/>
</dbReference>
<dbReference type="Gene3D" id="2.40.10.10">
    <property type="entry name" value="Trypsin-like serine proteases"/>
    <property type="match status" value="1"/>
</dbReference>
<evidence type="ECO:0000256" key="3">
    <source>
        <dbReference type="ARBA" id="ARBA00022801"/>
    </source>
</evidence>
<dbReference type="GO" id="GO:0006508">
    <property type="term" value="P:proteolysis"/>
    <property type="evidence" value="ECO:0007669"/>
    <property type="project" value="UniProtKB-KW"/>
</dbReference>
<dbReference type="PANTHER" id="PTHR24276:SF98">
    <property type="entry name" value="FI18310P1-RELATED"/>
    <property type="match status" value="1"/>
</dbReference>
<feature type="chain" id="PRO_5044751644" description="Peptidase S1 domain-containing protein" evidence="6">
    <location>
        <begin position="25"/>
        <end position="306"/>
    </location>
</feature>
<keyword evidence="4" id="KW-0720">Serine protease</keyword>